<dbReference type="GO" id="GO:0003729">
    <property type="term" value="F:mRNA binding"/>
    <property type="evidence" value="ECO:0007669"/>
    <property type="project" value="TreeGrafter"/>
</dbReference>
<dbReference type="OMA" id="RDLWIEM"/>
<reference evidence="3 4" key="1">
    <citation type="journal article" date="2007" name="Proc. Natl. Acad. Sci. U.S.A.">
        <title>Dandruff-associated Malassezia genomes reveal convergent and divergent virulence traits shared with plant and human fungal pathogens.</title>
        <authorList>
            <person name="Xu J."/>
            <person name="Saunders C.W."/>
            <person name="Hu P."/>
            <person name="Grant R.A."/>
            <person name="Boekhout T."/>
            <person name="Kuramae E.E."/>
            <person name="Kronstad J.W."/>
            <person name="Deangelis Y.M."/>
            <person name="Reeder N.L."/>
            <person name="Johnstone K.R."/>
            <person name="Leland M."/>
            <person name="Fieno A.M."/>
            <person name="Begley W.M."/>
            <person name="Sun Y."/>
            <person name="Lacey M.P."/>
            <person name="Chaudhary T."/>
            <person name="Keough T."/>
            <person name="Chu L."/>
            <person name="Sears R."/>
            <person name="Yuan B."/>
            <person name="Dawson T.L.Jr."/>
        </authorList>
    </citation>
    <scope>NUCLEOTIDE SEQUENCE [LARGE SCALE GENOMIC DNA]</scope>
    <source>
        <strain evidence="4">ATCC MYA-4612 / CBS 7966</strain>
    </source>
</reference>
<name>A8PTR4_MALGO</name>
<feature type="region of interest" description="Disordered" evidence="2">
    <location>
        <begin position="723"/>
        <end position="755"/>
    </location>
</feature>
<dbReference type="InterPro" id="IPR051240">
    <property type="entry name" value="Mito_RNA-Proc/Resp"/>
</dbReference>
<dbReference type="RefSeq" id="XP_001732691.1">
    <property type="nucleotide sequence ID" value="XM_001732639.1"/>
</dbReference>
<accession>A8PTR4</accession>
<dbReference type="InterPro" id="IPR002885">
    <property type="entry name" value="PPR_rpt"/>
</dbReference>
<dbReference type="InParanoid" id="A8PTR4"/>
<dbReference type="Gene3D" id="1.25.40.10">
    <property type="entry name" value="Tetratricopeptide repeat domain"/>
    <property type="match status" value="2"/>
</dbReference>
<dbReference type="STRING" id="425265.A8PTR4"/>
<evidence type="ECO:0000313" key="4">
    <source>
        <dbReference type="Proteomes" id="UP000008837"/>
    </source>
</evidence>
<proteinExistence type="predicted"/>
<dbReference type="OrthoDB" id="2018246at2759"/>
<evidence type="ECO:0000256" key="1">
    <source>
        <dbReference type="ARBA" id="ARBA00022737"/>
    </source>
</evidence>
<dbReference type="Proteomes" id="UP000008837">
    <property type="component" value="Unassembled WGS sequence"/>
</dbReference>
<comment type="caution">
    <text evidence="3">The sequence shown here is derived from an EMBL/GenBank/DDBJ whole genome shotgun (WGS) entry which is preliminary data.</text>
</comment>
<organism evidence="3 4">
    <name type="scientific">Malassezia globosa (strain ATCC MYA-4612 / CBS 7966)</name>
    <name type="common">Dandruff-associated fungus</name>
    <dbReference type="NCBI Taxonomy" id="425265"/>
    <lineage>
        <taxon>Eukaryota</taxon>
        <taxon>Fungi</taxon>
        <taxon>Dikarya</taxon>
        <taxon>Basidiomycota</taxon>
        <taxon>Ustilaginomycotina</taxon>
        <taxon>Malasseziomycetes</taxon>
        <taxon>Malasseziales</taxon>
        <taxon>Malasseziaceae</taxon>
        <taxon>Malassezia</taxon>
    </lineage>
</organism>
<evidence type="ECO:0000256" key="2">
    <source>
        <dbReference type="SAM" id="MobiDB-lite"/>
    </source>
</evidence>
<dbReference type="Pfam" id="PF01535">
    <property type="entry name" value="PPR"/>
    <property type="match status" value="1"/>
</dbReference>
<protein>
    <recommendedName>
        <fullName evidence="5">Pentacotripeptide-repeat region of PRORP domain-containing protein</fullName>
    </recommendedName>
</protein>
<dbReference type="EMBL" id="AAYY01000001">
    <property type="protein sequence ID" value="EDP45477.1"/>
    <property type="molecule type" value="Genomic_DNA"/>
</dbReference>
<gene>
    <name evidence="3" type="ORF">MGL_0466</name>
</gene>
<dbReference type="PANTHER" id="PTHR47933">
    <property type="entry name" value="PENTATRICOPEPTIDE REPEAT-CONTAINING PROTEIN 1, MITOCHONDRIAL"/>
    <property type="match status" value="1"/>
</dbReference>
<dbReference type="VEuPathDB" id="FungiDB:MGL_0466"/>
<evidence type="ECO:0000313" key="3">
    <source>
        <dbReference type="EMBL" id="EDP45477.1"/>
    </source>
</evidence>
<dbReference type="AlphaFoldDB" id="A8PTR4"/>
<sequence>MRHLRRHTPVHVREAELRREIAQLEQQWHDLQKRDRIEALTRDLPPLEESTLDSMYQELVSSPLPDVRQLESPPPTTPKLSLEQLAARLGLPPVQTLPKTGDTSIDTTELAKERKQLRAQILERLERSGVEFCQQQQTEASDLSPCTQTASGIVPPSAWLALAIQSARDHDTEHVNTTLALAARSGMHVSPLFHKVMDAYANAGLVEPVLELSAAMQANGILPQPETKHIVVKAYAKMNQLFDAVQYLSLWEQSDPAPMSSYTLVIEHVLKHPIRDLHPIAWSLFYHMRYAAHPVPDAPLYAMMIRACAAGIPQPNTMSIRRNRSWEADAERALDLFREMTVHHGIRPNKEVYDSLILTCARRKEHYSDALRLLRELVDGNAHGVAPLSPDVYTYNAVLQGSARKGDLITSRWILADMVRSVMTQADSADGTSKAPNEETLTNVFWSYAVYRPPIKRSDLVTVQAEAGPRRSENDMHAILAANEEQRARSSNAQPSFSQNMPQTSSDVLMEVRSLMARILADQGHSVNSNNAVDLREHPMRFVAITPRLLNAFLAVFTHHMKPDQRLRALFNAVYEPDGVFAQSHVQANGHTLAMVLAECALSKDRALADQVAEQIWDQWTALEGSSLSSQNTSVRRDTGTDAKTISKMWALMIRQHAKSFRVEPALTLLRSFLEKYPPSSRAVPKTSVTTQAPLPPLDWMPIVPPMSMLRLLYSLPPGTAHSSTPSLSSSMQSRPSLPLPQSSTSASTSSYSPLSPLRPKLLFRDLELLHHRCVALHHVAGLNLITRVDREYRREW</sequence>
<dbReference type="GeneID" id="5856997"/>
<evidence type="ECO:0008006" key="5">
    <source>
        <dbReference type="Google" id="ProtNLM"/>
    </source>
</evidence>
<dbReference type="KEGG" id="mgl:MGL_0466"/>
<keyword evidence="4" id="KW-1185">Reference proteome</keyword>
<dbReference type="InterPro" id="IPR011990">
    <property type="entry name" value="TPR-like_helical_dom_sf"/>
</dbReference>
<keyword evidence="1" id="KW-0677">Repeat</keyword>